<evidence type="ECO:0000256" key="7">
    <source>
        <dbReference type="SAM" id="SignalP"/>
    </source>
</evidence>
<dbReference type="InterPro" id="IPR001586">
    <property type="entry name" value="Beta-lactam_class-C_AS"/>
</dbReference>
<dbReference type="Proteomes" id="UP000553948">
    <property type="component" value="Unassembled WGS sequence"/>
</dbReference>
<dbReference type="PROSITE" id="PS51257">
    <property type="entry name" value="PROKAR_LIPOPROTEIN"/>
    <property type="match status" value="1"/>
</dbReference>
<dbReference type="EMBL" id="JACGDG010000027">
    <property type="protein sequence ID" value="MBA6118861.1"/>
    <property type="molecule type" value="Genomic_DNA"/>
</dbReference>
<evidence type="ECO:0000313" key="9">
    <source>
        <dbReference type="EMBL" id="MBA6118861.1"/>
    </source>
</evidence>
<dbReference type="PROSITE" id="PS00336">
    <property type="entry name" value="BETA_LACTAMASE_C"/>
    <property type="match status" value="1"/>
</dbReference>
<keyword evidence="7" id="KW-0732">Signal</keyword>
<dbReference type="GO" id="GO:0017001">
    <property type="term" value="P:antibiotic catabolic process"/>
    <property type="evidence" value="ECO:0007669"/>
    <property type="project" value="InterPro"/>
</dbReference>
<dbReference type="AlphaFoldDB" id="A0A7W2L5Q9"/>
<dbReference type="InterPro" id="IPR058136">
    <property type="entry name" value="AmpC"/>
</dbReference>
<comment type="similarity">
    <text evidence="2 6">Belongs to the class-C beta-lactamase family.</text>
</comment>
<dbReference type="GO" id="GO:0030288">
    <property type="term" value="C:outer membrane-bounded periplasmic space"/>
    <property type="evidence" value="ECO:0007669"/>
    <property type="project" value="InterPro"/>
</dbReference>
<feature type="domain" description="Beta-lactamase-related" evidence="8">
    <location>
        <begin position="32"/>
        <end position="378"/>
    </location>
</feature>
<dbReference type="EC" id="3.5.2.6" evidence="3 6"/>
<dbReference type="InterPro" id="IPR012338">
    <property type="entry name" value="Beta-lactam/transpept-like"/>
</dbReference>
<sequence>MPHTRLASFAFTTALLSCATTAHAADPLQGRVDEIIPPLMQEQGIAGMAVAVYANGQAHYFTYGVASKDDHTAVTADTLFEIGSLSKTYTATLAALASAEGKLDLEAPAKRYQPALAGTPLGEASVLELGVYSADCLPLQFPDAVQTAEQTLNFFRTWKPRAERGTQRCYSNPSLGLFGDLAARAQHRPFAELMAQRLLPQMGLKHTYLQVPASAQGLYAQGYDAQNRPVRVSPGPYADEAYGIKTSATDLLRYVRLHMQPAELSPALRNATAITQAGYFQVGAMTQGLGWERYPYPAALVTLVDGNSPRLIQEPQATQRLTPALPALPKAWYNKTGSTSGFGVYAAFIPSENRAIVLLANRNYPNEARVRAAYQILSSLDH</sequence>
<evidence type="ECO:0000259" key="8">
    <source>
        <dbReference type="Pfam" id="PF00144"/>
    </source>
</evidence>
<organism evidence="9 10">
    <name type="scientific">Pseudomonas putida</name>
    <name type="common">Arthrobacter siderocapsulatus</name>
    <dbReference type="NCBI Taxonomy" id="303"/>
    <lineage>
        <taxon>Bacteria</taxon>
        <taxon>Pseudomonadati</taxon>
        <taxon>Pseudomonadota</taxon>
        <taxon>Gammaproteobacteria</taxon>
        <taxon>Pseudomonadales</taxon>
        <taxon>Pseudomonadaceae</taxon>
        <taxon>Pseudomonas</taxon>
    </lineage>
</organism>
<keyword evidence="4 6" id="KW-0378">Hydrolase</keyword>
<comment type="caution">
    <text evidence="9">The sequence shown here is derived from an EMBL/GenBank/DDBJ whole genome shotgun (WGS) entry which is preliminary data.</text>
</comment>
<protein>
    <recommendedName>
        <fullName evidence="3 6">Beta-lactamase</fullName>
        <ecNumber evidence="3 6">3.5.2.6</ecNumber>
    </recommendedName>
</protein>
<dbReference type="NCBIfam" id="NF033085">
    <property type="entry name" value="bla_class_C"/>
    <property type="match status" value="1"/>
</dbReference>
<gene>
    <name evidence="9" type="ORF">H4C47_24410</name>
</gene>
<keyword evidence="5 6" id="KW-0046">Antibiotic resistance</keyword>
<evidence type="ECO:0000313" key="10">
    <source>
        <dbReference type="Proteomes" id="UP000553948"/>
    </source>
</evidence>
<evidence type="ECO:0000256" key="6">
    <source>
        <dbReference type="RuleBase" id="RU361140"/>
    </source>
</evidence>
<dbReference type="Pfam" id="PF00144">
    <property type="entry name" value="Beta-lactamase"/>
    <property type="match status" value="1"/>
</dbReference>
<evidence type="ECO:0000256" key="3">
    <source>
        <dbReference type="ARBA" id="ARBA00012865"/>
    </source>
</evidence>
<dbReference type="InterPro" id="IPR001466">
    <property type="entry name" value="Beta-lactam-related"/>
</dbReference>
<proteinExistence type="inferred from homology"/>
<name>A0A7W2L5Q9_PSEPU</name>
<evidence type="ECO:0000256" key="2">
    <source>
        <dbReference type="ARBA" id="ARBA00007840"/>
    </source>
</evidence>
<reference evidence="9 10" key="1">
    <citation type="submission" date="2020-07" db="EMBL/GenBank/DDBJ databases">
        <title>Diversity of carbapenemase encoding genes among Pseudomonas putida group clinical isolates in a tertiary Brazilian hospital.</title>
        <authorList>
            <person name="Alberto-Lei F."/>
            <person name="Nodari C.S."/>
            <person name="Streling A.P."/>
            <person name="Paulino J.T."/>
            <person name="Bessa-Neto F.O."/>
            <person name="Cayo R."/>
            <person name="Gales A.C."/>
        </authorList>
    </citation>
    <scope>NUCLEOTIDE SEQUENCE [LARGE SCALE GENOMIC DNA]</scope>
    <source>
        <strain evidence="9 10">12464</strain>
    </source>
</reference>
<dbReference type="InterPro" id="IPR050491">
    <property type="entry name" value="AmpC-like"/>
</dbReference>
<evidence type="ECO:0000256" key="4">
    <source>
        <dbReference type="ARBA" id="ARBA00022801"/>
    </source>
</evidence>
<dbReference type="RefSeq" id="WP_176516515.1">
    <property type="nucleotide sequence ID" value="NZ_CP060529.1"/>
</dbReference>
<feature type="signal peptide" evidence="7">
    <location>
        <begin position="1"/>
        <end position="24"/>
    </location>
</feature>
<evidence type="ECO:0000256" key="5">
    <source>
        <dbReference type="ARBA" id="ARBA00023251"/>
    </source>
</evidence>
<feature type="chain" id="PRO_5031211062" description="Beta-lactamase" evidence="7">
    <location>
        <begin position="25"/>
        <end position="382"/>
    </location>
</feature>
<dbReference type="Gene3D" id="3.40.710.10">
    <property type="entry name" value="DD-peptidase/beta-lactamase superfamily"/>
    <property type="match status" value="1"/>
</dbReference>
<dbReference type="GO" id="GO:0008800">
    <property type="term" value="F:beta-lactamase activity"/>
    <property type="evidence" value="ECO:0007669"/>
    <property type="project" value="UniProtKB-UniRule"/>
</dbReference>
<comment type="catalytic activity">
    <reaction evidence="1 6">
        <text>a beta-lactam + H2O = a substituted beta-amino acid</text>
        <dbReference type="Rhea" id="RHEA:20401"/>
        <dbReference type="ChEBI" id="CHEBI:15377"/>
        <dbReference type="ChEBI" id="CHEBI:35627"/>
        <dbReference type="ChEBI" id="CHEBI:140347"/>
        <dbReference type="EC" id="3.5.2.6"/>
    </reaction>
</comment>
<dbReference type="GO" id="GO:0046677">
    <property type="term" value="P:response to antibiotic"/>
    <property type="evidence" value="ECO:0007669"/>
    <property type="project" value="UniProtKB-UniRule"/>
</dbReference>
<dbReference type="PANTHER" id="PTHR46825:SF8">
    <property type="entry name" value="BETA-LACTAMASE-RELATED"/>
    <property type="match status" value="1"/>
</dbReference>
<evidence type="ECO:0000256" key="1">
    <source>
        <dbReference type="ARBA" id="ARBA00001526"/>
    </source>
</evidence>
<accession>A0A7W2L5Q9</accession>
<dbReference type="SUPFAM" id="SSF56601">
    <property type="entry name" value="beta-lactamase/transpeptidase-like"/>
    <property type="match status" value="1"/>
</dbReference>
<dbReference type="PANTHER" id="PTHR46825">
    <property type="entry name" value="D-ALANYL-D-ALANINE-CARBOXYPEPTIDASE/ENDOPEPTIDASE AMPH"/>
    <property type="match status" value="1"/>
</dbReference>